<dbReference type="Proteomes" id="UP001145072">
    <property type="component" value="Unassembled WGS sequence"/>
</dbReference>
<keyword evidence="1" id="KW-0732">Signal</keyword>
<name>A0A9X4AIF7_9BACI</name>
<sequence length="143" mass="16279">MKKWIAISLLIFTLVLSGFSPVTNSEAQSDATPLHKQMEKKTDLSKGIAIVLATIDELKSLVEQNPDNARKINTFGKVLDENWDLIEKKVEKKYPEDYKDIEESLYPLIGEAQKDKPNIEELNKLIKDTYKKLEAFRAKVAGQ</sequence>
<gene>
    <name evidence="2" type="ORF">NC661_11230</name>
</gene>
<protein>
    <submittedName>
        <fullName evidence="2">Uncharacterized protein</fullName>
    </submittedName>
</protein>
<dbReference type="EMBL" id="JAMQJZ010000008">
    <property type="protein sequence ID" value="MDC3420941.1"/>
    <property type="molecule type" value="Genomic_DNA"/>
</dbReference>
<dbReference type="RefSeq" id="WP_259871610.1">
    <property type="nucleotide sequence ID" value="NZ_JAMQJZ010000008.1"/>
</dbReference>
<keyword evidence="3" id="KW-1185">Reference proteome</keyword>
<evidence type="ECO:0000256" key="1">
    <source>
        <dbReference type="SAM" id="SignalP"/>
    </source>
</evidence>
<dbReference type="AlphaFoldDB" id="A0A9X4AIF7"/>
<accession>A0A9X4AIF7</accession>
<feature type="chain" id="PRO_5040868022" evidence="1">
    <location>
        <begin position="25"/>
        <end position="143"/>
    </location>
</feature>
<comment type="caution">
    <text evidence="2">The sequence shown here is derived from an EMBL/GenBank/DDBJ whole genome shotgun (WGS) entry which is preliminary data.</text>
</comment>
<feature type="signal peptide" evidence="1">
    <location>
        <begin position="1"/>
        <end position="24"/>
    </location>
</feature>
<evidence type="ECO:0000313" key="2">
    <source>
        <dbReference type="EMBL" id="MDC3420941.1"/>
    </source>
</evidence>
<evidence type="ECO:0000313" key="3">
    <source>
        <dbReference type="Proteomes" id="UP001145072"/>
    </source>
</evidence>
<proteinExistence type="predicted"/>
<reference evidence="2" key="1">
    <citation type="submission" date="2022-06" db="EMBL/GenBank/DDBJ databases">
        <title>Aquibacillus sp. a new bacterium isolated from soil saline samples.</title>
        <authorList>
            <person name="Galisteo C."/>
            <person name="De La Haba R."/>
            <person name="Sanchez-Porro C."/>
            <person name="Ventosa A."/>
        </authorList>
    </citation>
    <scope>NUCLEOTIDE SEQUENCE</scope>
    <source>
        <strain evidence="2">JCM 12387</strain>
    </source>
</reference>
<organism evidence="2 3">
    <name type="scientific">Aquibacillus koreensis</name>
    <dbReference type="NCBI Taxonomy" id="279446"/>
    <lineage>
        <taxon>Bacteria</taxon>
        <taxon>Bacillati</taxon>
        <taxon>Bacillota</taxon>
        <taxon>Bacilli</taxon>
        <taxon>Bacillales</taxon>
        <taxon>Bacillaceae</taxon>
        <taxon>Aquibacillus</taxon>
    </lineage>
</organism>